<dbReference type="CDD" id="cd05300">
    <property type="entry name" value="2-Hacid_dh_1"/>
    <property type="match status" value="1"/>
</dbReference>
<dbReference type="SUPFAM" id="SSF51735">
    <property type="entry name" value="NAD(P)-binding Rossmann-fold domains"/>
    <property type="match status" value="1"/>
</dbReference>
<dbReference type="OrthoDB" id="9805416at2"/>
<evidence type="ECO:0000256" key="3">
    <source>
        <dbReference type="ARBA" id="ARBA00023027"/>
    </source>
</evidence>
<dbReference type="SUPFAM" id="SSF52283">
    <property type="entry name" value="Formate/glycerate dehydrogenase catalytic domain-like"/>
    <property type="match status" value="1"/>
</dbReference>
<reference evidence="8" key="1">
    <citation type="submission" date="2018-12" db="EMBL/GenBank/DDBJ databases">
        <title>Genome sequence of Peanibacillus sp.</title>
        <authorList>
            <person name="Subramani G."/>
            <person name="Srinivasan S."/>
            <person name="Kim M.K."/>
        </authorList>
    </citation>
    <scope>NUCLEOTIDE SEQUENCE [LARGE SCALE GENOMIC DNA]</scope>
    <source>
        <strain evidence="8">18JY67-1</strain>
    </source>
</reference>
<feature type="domain" description="D-isomer specific 2-hydroxyacid dehydrogenase NAD-binding" evidence="6">
    <location>
        <begin position="107"/>
        <end position="281"/>
    </location>
</feature>
<dbReference type="PANTHER" id="PTHR43333">
    <property type="entry name" value="2-HACID_DH_C DOMAIN-CONTAINING PROTEIN"/>
    <property type="match status" value="1"/>
</dbReference>
<dbReference type="Pfam" id="PF00389">
    <property type="entry name" value="2-Hacid_dh"/>
    <property type="match status" value="1"/>
</dbReference>
<proteinExistence type="inferred from homology"/>
<sequence length="319" mass="35062">MATIVSVHPFEEAQVKAIEAAAKGFTYIDVSGFEQTDAREQLAKAEIILGFNRDVLKIVHQGETPLKWVQNLGAGVDHIPLDRFKERGITLTNASGVHANGISESIFAVLLSLTRQVHVYVRNQQQALWKHKHGMGEAHHKTIAILGVGAIGLETAKIAKALSMNVLGVRKSGEPAEWVDRMYTMNELHEVLAQSDYVVNCLPLTSDTKQLIGQAEFTAMKPNACYINIGRGATTDTDALLKALQNGEIAGAGLDVFEQEPLPEDHPLWKMEQVIVTPHAAGDTDVYFERALEIILDNLAHYSEHGSVVRNIVDLQAQY</sequence>
<evidence type="ECO:0000256" key="2">
    <source>
        <dbReference type="ARBA" id="ARBA00023002"/>
    </source>
</evidence>
<dbReference type="InterPro" id="IPR006139">
    <property type="entry name" value="D-isomer_2_OHA_DH_cat_dom"/>
</dbReference>
<keyword evidence="3" id="KW-0520">NAD</keyword>
<dbReference type="GO" id="GO:0016616">
    <property type="term" value="F:oxidoreductase activity, acting on the CH-OH group of donors, NAD or NADP as acceptor"/>
    <property type="evidence" value="ECO:0007669"/>
    <property type="project" value="InterPro"/>
</dbReference>
<evidence type="ECO:0000259" key="5">
    <source>
        <dbReference type="Pfam" id="PF00389"/>
    </source>
</evidence>
<evidence type="ECO:0000313" key="8">
    <source>
        <dbReference type="Proteomes" id="UP000272528"/>
    </source>
</evidence>
<gene>
    <name evidence="7" type="ORF">EJC50_12730</name>
</gene>
<comment type="similarity">
    <text evidence="1 4">Belongs to the D-isomer specific 2-hydroxyacid dehydrogenase family.</text>
</comment>
<dbReference type="Proteomes" id="UP000272528">
    <property type="component" value="Chromosome"/>
</dbReference>
<name>A0A3Q8X599_9BACL</name>
<dbReference type="InterPro" id="IPR036291">
    <property type="entry name" value="NAD(P)-bd_dom_sf"/>
</dbReference>
<evidence type="ECO:0000256" key="1">
    <source>
        <dbReference type="ARBA" id="ARBA00005854"/>
    </source>
</evidence>
<keyword evidence="2 4" id="KW-0560">Oxidoreductase</keyword>
<dbReference type="AlphaFoldDB" id="A0A3Q8X599"/>
<accession>A0A3Q8X599</accession>
<protein>
    <submittedName>
        <fullName evidence="7">D-2-hydroxyacid dehydrogenase</fullName>
    </submittedName>
</protein>
<dbReference type="Pfam" id="PF02826">
    <property type="entry name" value="2-Hacid_dh_C"/>
    <property type="match status" value="1"/>
</dbReference>
<dbReference type="EMBL" id="CP034437">
    <property type="protein sequence ID" value="AZN40420.1"/>
    <property type="molecule type" value="Genomic_DNA"/>
</dbReference>
<keyword evidence="8" id="KW-1185">Reference proteome</keyword>
<dbReference type="FunFam" id="3.40.50.720:FF:000363">
    <property type="entry name" value="D-isomer specific 2-hydroxyacid dehydrogenase"/>
    <property type="match status" value="1"/>
</dbReference>
<feature type="domain" description="D-isomer specific 2-hydroxyacid dehydrogenase catalytic" evidence="5">
    <location>
        <begin position="10"/>
        <end position="306"/>
    </location>
</feature>
<evidence type="ECO:0000259" key="6">
    <source>
        <dbReference type="Pfam" id="PF02826"/>
    </source>
</evidence>
<organism evidence="7 8">
    <name type="scientific">Paenibacillus albus</name>
    <dbReference type="NCBI Taxonomy" id="2495582"/>
    <lineage>
        <taxon>Bacteria</taxon>
        <taxon>Bacillati</taxon>
        <taxon>Bacillota</taxon>
        <taxon>Bacilli</taxon>
        <taxon>Bacillales</taxon>
        <taxon>Paenibacillaceae</taxon>
        <taxon>Paenibacillus</taxon>
    </lineage>
</organism>
<dbReference type="RefSeq" id="WP_126015651.1">
    <property type="nucleotide sequence ID" value="NZ_CP034437.1"/>
</dbReference>
<dbReference type="KEGG" id="palb:EJC50_12730"/>
<dbReference type="GO" id="GO:0051287">
    <property type="term" value="F:NAD binding"/>
    <property type="evidence" value="ECO:0007669"/>
    <property type="project" value="InterPro"/>
</dbReference>
<dbReference type="InterPro" id="IPR006140">
    <property type="entry name" value="D-isomer_DH_NAD-bd"/>
</dbReference>
<dbReference type="Gene3D" id="3.40.50.720">
    <property type="entry name" value="NAD(P)-binding Rossmann-like Domain"/>
    <property type="match status" value="2"/>
</dbReference>
<evidence type="ECO:0000313" key="7">
    <source>
        <dbReference type="EMBL" id="AZN40420.1"/>
    </source>
</evidence>
<dbReference type="PANTHER" id="PTHR43333:SF1">
    <property type="entry name" value="D-ISOMER SPECIFIC 2-HYDROXYACID DEHYDROGENASE NAD-BINDING DOMAIN-CONTAINING PROTEIN"/>
    <property type="match status" value="1"/>
</dbReference>
<evidence type="ECO:0000256" key="4">
    <source>
        <dbReference type="RuleBase" id="RU003719"/>
    </source>
</evidence>